<reference evidence="3 4" key="1">
    <citation type="submission" date="2023-11" db="EMBL/GenBank/DDBJ databases">
        <title>Peredibacter starrii A3.12.</title>
        <authorList>
            <person name="Mitchell R.J."/>
        </authorList>
    </citation>
    <scope>NUCLEOTIDE SEQUENCE [LARGE SCALE GENOMIC DNA]</scope>
    <source>
        <strain evidence="3 4">A3.12</strain>
    </source>
</reference>
<feature type="signal peptide" evidence="1">
    <location>
        <begin position="1"/>
        <end position="17"/>
    </location>
</feature>
<feature type="chain" id="PRO_5043724516" evidence="1">
    <location>
        <begin position="18"/>
        <end position="191"/>
    </location>
</feature>
<dbReference type="InterPro" id="IPR007372">
    <property type="entry name" value="Lipid/polyisoprenoid-bd_YceI"/>
</dbReference>
<dbReference type="Gene3D" id="2.40.128.110">
    <property type="entry name" value="Lipid/polyisoprenoid-binding, YceI-like"/>
    <property type="match status" value="1"/>
</dbReference>
<proteinExistence type="predicted"/>
<name>A0AAX4HTT3_9BACT</name>
<organism evidence="3 4">
    <name type="scientific">Peredibacter starrii</name>
    <dbReference type="NCBI Taxonomy" id="28202"/>
    <lineage>
        <taxon>Bacteria</taxon>
        <taxon>Pseudomonadati</taxon>
        <taxon>Bdellovibrionota</taxon>
        <taxon>Bacteriovoracia</taxon>
        <taxon>Bacteriovoracales</taxon>
        <taxon>Bacteriovoracaceae</taxon>
        <taxon>Peredibacter</taxon>
    </lineage>
</organism>
<dbReference type="AlphaFoldDB" id="A0AAX4HTT3"/>
<sequence>MKILLFALCLLPTLTFATRYRTDPDHTRIGFRVMHMMINQVNGQFNNFIGTFDFDPKAGTLKDTSFVVKTTSIDTGVQKRDDHLRSKEFFNVEKFPEMTITNSKITKKKNNDYKWTGDLTLLGVTKPVTFDLTYNGSRKDMEGKTKVGFTAKGKINRKDFGMPFDAPVSGGGLLVGNDVDILLDIEAFEEK</sequence>
<dbReference type="PANTHER" id="PTHR34406">
    <property type="entry name" value="PROTEIN YCEI"/>
    <property type="match status" value="1"/>
</dbReference>
<dbReference type="Proteomes" id="UP001324634">
    <property type="component" value="Chromosome"/>
</dbReference>
<dbReference type="EMBL" id="CP139487">
    <property type="protein sequence ID" value="WPU66734.1"/>
    <property type="molecule type" value="Genomic_DNA"/>
</dbReference>
<evidence type="ECO:0000259" key="2">
    <source>
        <dbReference type="SMART" id="SM00867"/>
    </source>
</evidence>
<keyword evidence="1" id="KW-0732">Signal</keyword>
<dbReference type="KEGG" id="psti:SOO65_08240"/>
<protein>
    <submittedName>
        <fullName evidence="3">YceI family protein</fullName>
    </submittedName>
</protein>
<keyword evidence="4" id="KW-1185">Reference proteome</keyword>
<gene>
    <name evidence="3" type="ORF">SOO65_08240</name>
</gene>
<evidence type="ECO:0000313" key="4">
    <source>
        <dbReference type="Proteomes" id="UP001324634"/>
    </source>
</evidence>
<dbReference type="PANTHER" id="PTHR34406:SF1">
    <property type="entry name" value="PROTEIN YCEI"/>
    <property type="match status" value="1"/>
</dbReference>
<dbReference type="SMART" id="SM00867">
    <property type="entry name" value="YceI"/>
    <property type="match status" value="1"/>
</dbReference>
<dbReference type="RefSeq" id="WP_321399239.1">
    <property type="nucleotide sequence ID" value="NZ_CP139487.1"/>
</dbReference>
<feature type="domain" description="Lipid/polyisoprenoid-binding YceI-like" evidence="2">
    <location>
        <begin position="19"/>
        <end position="188"/>
    </location>
</feature>
<dbReference type="InterPro" id="IPR036761">
    <property type="entry name" value="TTHA0802/YceI-like_sf"/>
</dbReference>
<evidence type="ECO:0000313" key="3">
    <source>
        <dbReference type="EMBL" id="WPU66734.1"/>
    </source>
</evidence>
<evidence type="ECO:0000256" key="1">
    <source>
        <dbReference type="SAM" id="SignalP"/>
    </source>
</evidence>
<accession>A0AAX4HTT3</accession>
<dbReference type="SUPFAM" id="SSF101874">
    <property type="entry name" value="YceI-like"/>
    <property type="match status" value="1"/>
</dbReference>
<dbReference type="Pfam" id="PF04264">
    <property type="entry name" value="YceI"/>
    <property type="match status" value="1"/>
</dbReference>